<dbReference type="AlphaFoldDB" id="A0A2N6PEJ2"/>
<accession>A0A2N6PEJ2</accession>
<comment type="caution">
    <text evidence="1">The sequence shown here is derived from an EMBL/GenBank/DDBJ whole genome shotgun (WGS) entry which is preliminary data.</text>
</comment>
<organism evidence="1 2">
    <name type="scientific">Brevibacterium luteolum</name>
    <dbReference type="NCBI Taxonomy" id="199591"/>
    <lineage>
        <taxon>Bacteria</taxon>
        <taxon>Bacillati</taxon>
        <taxon>Actinomycetota</taxon>
        <taxon>Actinomycetes</taxon>
        <taxon>Micrococcales</taxon>
        <taxon>Brevibacteriaceae</taxon>
        <taxon>Brevibacterium</taxon>
    </lineage>
</organism>
<dbReference type="OrthoDB" id="4803034at2"/>
<dbReference type="RefSeq" id="WP_102163102.1">
    <property type="nucleotide sequence ID" value="NZ_JAHHXW010000002.1"/>
</dbReference>
<dbReference type="EMBL" id="PNFZ01000010">
    <property type="protein sequence ID" value="PMB97097.1"/>
    <property type="molecule type" value="Genomic_DNA"/>
</dbReference>
<dbReference type="Proteomes" id="UP000235703">
    <property type="component" value="Unassembled WGS sequence"/>
</dbReference>
<reference evidence="1 2" key="1">
    <citation type="submission" date="2017-09" db="EMBL/GenBank/DDBJ databases">
        <title>Bacterial strain isolated from the female urinary microbiota.</title>
        <authorList>
            <person name="Thomas-White K."/>
            <person name="Kumar N."/>
            <person name="Forster S."/>
            <person name="Putonti C."/>
            <person name="Lawley T."/>
            <person name="Wolfe A.J."/>
        </authorList>
    </citation>
    <scope>NUCLEOTIDE SEQUENCE [LARGE SCALE GENOMIC DNA]</scope>
    <source>
        <strain evidence="1 2">UMB0680</strain>
    </source>
</reference>
<name>A0A2N6PEJ2_9MICO</name>
<evidence type="ECO:0000313" key="2">
    <source>
        <dbReference type="Proteomes" id="UP000235703"/>
    </source>
</evidence>
<protein>
    <submittedName>
        <fullName evidence="1">Uncharacterized protein</fullName>
    </submittedName>
</protein>
<evidence type="ECO:0000313" key="1">
    <source>
        <dbReference type="EMBL" id="PMB97097.1"/>
    </source>
</evidence>
<sequence length="497" mass="52920">MSSTPHPAHRPLRLWIVAVLLCLLLTGGALSACTQPAKPLPESTYDELVTEIEGLAGVTAVTRSGTDVTVTVDADTDPDALDDTAKALLARVNDYRYPQGPPEVSVESGRFTGTVGHVVHDVTTSIPQPGPLNLSQLPFLTSLPDVTGGEIGENMNASVTLAFGTDMRSWLTDAAAGERQLLLGVRRAAAADEVELVEHGPGTSGGDGDDWEPSVTARVDMSEPGVQDAITRFYDTAEQAGSLPFTVQWTHSLERPDATVLVEHDADIPDVLDVFAAEYGAGELSDLTAGSAEGLRVEFGDGRADADAYFQARDLLAERGITVEHIALNRQSMDVVTRSSTELRELADLLSGSTWPLPGDVELSVSNTAYPDDSSRFPAAEWPAHADLLTALWDAGFTSVRMSNYVGGTGADFRIDLHQTDSQDLTSAVSQDGLIEVLRDTGWDGRALITLSTGGHPTFTATERGKARGARMSLHGVDPKPTGWAKRFLDRFDATAG</sequence>
<keyword evidence="2" id="KW-1185">Reference proteome</keyword>
<proteinExistence type="predicted"/>
<gene>
    <name evidence="1" type="ORF">CJ198_13345</name>
</gene>